<organism evidence="5 6">
    <name type="scientific">Debaryomyces hansenii (strain ATCC 36239 / CBS 767 / BCRC 21394 / JCM 1990 / NBRC 0083 / IGC 2968)</name>
    <name type="common">Yeast</name>
    <name type="synonym">Torulaspora hansenii</name>
    <dbReference type="NCBI Taxonomy" id="284592"/>
    <lineage>
        <taxon>Eukaryota</taxon>
        <taxon>Fungi</taxon>
        <taxon>Dikarya</taxon>
        <taxon>Ascomycota</taxon>
        <taxon>Saccharomycotina</taxon>
        <taxon>Pichiomycetes</taxon>
        <taxon>Debaryomycetaceae</taxon>
        <taxon>Debaryomyces</taxon>
    </lineage>
</organism>
<dbReference type="RefSeq" id="XP_462163.2">
    <property type="nucleotide sequence ID" value="XM_462163.2"/>
</dbReference>
<dbReference type="OrthoDB" id="161814at2759"/>
<evidence type="ECO:0000256" key="2">
    <source>
        <dbReference type="ARBA" id="ARBA00022989"/>
    </source>
</evidence>
<accession>Q6BI08</accession>
<dbReference type="GO" id="GO:0015677">
    <property type="term" value="P:copper ion import"/>
    <property type="evidence" value="ECO:0007669"/>
    <property type="project" value="EnsemblFungi"/>
</dbReference>
<evidence type="ECO:0000256" key="1">
    <source>
        <dbReference type="ARBA" id="ARBA00022692"/>
    </source>
</evidence>
<keyword evidence="4" id="KW-0186">Copper</keyword>
<dbReference type="STRING" id="284592.Q6BI08"/>
<dbReference type="EMBL" id="CR382139">
    <property type="protein sequence ID" value="CAG90651.2"/>
    <property type="molecule type" value="Genomic_DNA"/>
</dbReference>
<comment type="similarity">
    <text evidence="4">Belongs to the copper transporter (Ctr) (TC 1.A.56) family. SLC31A subfamily.</text>
</comment>
<dbReference type="GO" id="GO:0000329">
    <property type="term" value="C:fungal-type vacuole membrane"/>
    <property type="evidence" value="ECO:0007669"/>
    <property type="project" value="EnsemblFungi"/>
</dbReference>
<keyword evidence="3 4" id="KW-0472">Membrane</keyword>
<dbReference type="InterPro" id="IPR007274">
    <property type="entry name" value="Cop_transporter"/>
</dbReference>
<sequence>MDHSNHMDDMISSSAMDHSMPGMDHGDMDMCSMNMIFTWDWKNTCIIYKWWHVRSLNDFILSFIAIVLLGMGYELAKFWFTKWEKRHINIILGATSNSSSSVMTQYKLKRSLFYGFQVGYSFMLMLVFMTYNGWYMLAVVIGAAIGNHIWGSLAEPTESSLACH</sequence>
<evidence type="ECO:0000313" key="6">
    <source>
        <dbReference type="Proteomes" id="UP000000599"/>
    </source>
</evidence>
<keyword evidence="2 4" id="KW-1133">Transmembrane helix</keyword>
<dbReference type="PANTHER" id="PTHR12483">
    <property type="entry name" value="SOLUTE CARRIER FAMILY 31 COPPER TRANSPORTERS"/>
    <property type="match status" value="1"/>
</dbReference>
<evidence type="ECO:0000256" key="4">
    <source>
        <dbReference type="RuleBase" id="RU367022"/>
    </source>
</evidence>
<dbReference type="AlphaFoldDB" id="Q6BI08"/>
<dbReference type="GeneID" id="2905079"/>
<dbReference type="PANTHER" id="PTHR12483:SF115">
    <property type="entry name" value="COPPER TRANSPORT PROTEIN"/>
    <property type="match status" value="1"/>
</dbReference>
<reference evidence="5 6" key="1">
    <citation type="journal article" date="2004" name="Nature">
        <title>Genome evolution in yeasts.</title>
        <authorList>
            <consortium name="Genolevures"/>
            <person name="Dujon B."/>
            <person name="Sherman D."/>
            <person name="Fischer G."/>
            <person name="Durrens P."/>
            <person name="Casaregola S."/>
            <person name="Lafontaine I."/>
            <person name="de Montigny J."/>
            <person name="Marck C."/>
            <person name="Neuveglise C."/>
            <person name="Talla E."/>
            <person name="Goffard N."/>
            <person name="Frangeul L."/>
            <person name="Aigle M."/>
            <person name="Anthouard V."/>
            <person name="Babour A."/>
            <person name="Barbe V."/>
            <person name="Barnay S."/>
            <person name="Blanchin S."/>
            <person name="Beckerich J.M."/>
            <person name="Beyne E."/>
            <person name="Bleykasten C."/>
            <person name="Boisrame A."/>
            <person name="Boyer J."/>
            <person name="Cattolico L."/>
            <person name="Confanioleri F."/>
            <person name="de Daruvar A."/>
            <person name="Despons L."/>
            <person name="Fabre E."/>
            <person name="Fairhead C."/>
            <person name="Ferry-Dumazet H."/>
            <person name="Groppi A."/>
            <person name="Hantraye F."/>
            <person name="Hennequin C."/>
            <person name="Jauniaux N."/>
            <person name="Joyet P."/>
            <person name="Kachouri R."/>
            <person name="Kerrest A."/>
            <person name="Koszul R."/>
            <person name="Lemaire M."/>
            <person name="Lesur I."/>
            <person name="Ma L."/>
            <person name="Muller H."/>
            <person name="Nicaud J.M."/>
            <person name="Nikolski M."/>
            <person name="Oztas S."/>
            <person name="Ozier-Kalogeropoulos O."/>
            <person name="Pellenz S."/>
            <person name="Potier S."/>
            <person name="Richard G.F."/>
            <person name="Straub M.L."/>
            <person name="Suleau A."/>
            <person name="Swennene D."/>
            <person name="Tekaia F."/>
            <person name="Wesolowski-Louvel M."/>
            <person name="Westhof E."/>
            <person name="Wirth B."/>
            <person name="Zeniou-Meyer M."/>
            <person name="Zivanovic I."/>
            <person name="Bolotin-Fukuhara M."/>
            <person name="Thierry A."/>
            <person name="Bouchier C."/>
            <person name="Caudron B."/>
            <person name="Scarpelli C."/>
            <person name="Gaillardin C."/>
            <person name="Weissenbach J."/>
            <person name="Wincker P."/>
            <person name="Souciet J.L."/>
        </authorList>
    </citation>
    <scope>NUCLEOTIDE SEQUENCE [LARGE SCALE GENOMIC DNA]</scope>
    <source>
        <strain evidence="6">ATCC 36239 / CBS 767 / BCRC 21394 / JCM 1990 / NBRC 0083 / IGC 2968</strain>
    </source>
</reference>
<keyword evidence="4" id="KW-0187">Copper transport</keyword>
<protein>
    <recommendedName>
        <fullName evidence="4">Copper transport protein</fullName>
    </recommendedName>
</protein>
<keyword evidence="4" id="KW-0813">Transport</keyword>
<dbReference type="HOGENOM" id="CLU_079690_4_0_1"/>
<dbReference type="Pfam" id="PF04145">
    <property type="entry name" value="Ctr"/>
    <property type="match status" value="2"/>
</dbReference>
<evidence type="ECO:0000256" key="3">
    <source>
        <dbReference type="ARBA" id="ARBA00023136"/>
    </source>
</evidence>
<keyword evidence="1 4" id="KW-0812">Transmembrane</keyword>
<dbReference type="FunCoup" id="Q6BI08">
    <property type="interactions" value="556"/>
</dbReference>
<comment type="subcellular location">
    <subcellularLocation>
        <location evidence="4">Membrane</location>
        <topology evidence="4">Multi-pass membrane protein</topology>
    </subcellularLocation>
</comment>
<evidence type="ECO:0000313" key="5">
    <source>
        <dbReference type="EMBL" id="CAG90651.2"/>
    </source>
</evidence>
<gene>
    <name evidence="5" type="ordered locus">DEHA2G14366g</name>
</gene>
<proteinExistence type="inferred from homology"/>
<name>Q6BI08_DEBHA</name>
<dbReference type="Proteomes" id="UP000000599">
    <property type="component" value="Chromosome G"/>
</dbReference>
<dbReference type="VEuPathDB" id="FungiDB:DEHA2G14366g"/>
<dbReference type="KEGG" id="dha:DEHA2G14366g"/>
<keyword evidence="6" id="KW-1185">Reference proteome</keyword>
<feature type="transmembrane region" description="Helical" evidence="4">
    <location>
        <begin position="111"/>
        <end position="128"/>
    </location>
</feature>
<dbReference type="GO" id="GO:0006878">
    <property type="term" value="P:intracellular copper ion homeostasis"/>
    <property type="evidence" value="ECO:0007669"/>
    <property type="project" value="EnsemblFungi"/>
</dbReference>
<keyword evidence="4" id="KW-0406">Ion transport</keyword>
<dbReference type="InParanoid" id="Q6BI08"/>
<dbReference type="GO" id="GO:0005375">
    <property type="term" value="F:copper ion transmembrane transporter activity"/>
    <property type="evidence" value="ECO:0007669"/>
    <property type="project" value="UniProtKB-UniRule"/>
</dbReference>
<dbReference type="eggNOG" id="KOG3386">
    <property type="taxonomic scope" value="Eukaryota"/>
</dbReference>
<dbReference type="OMA" id="DITEYCH"/>
<feature type="transmembrane region" description="Helical" evidence="4">
    <location>
        <begin position="59"/>
        <end position="80"/>
    </location>
</feature>